<dbReference type="InterPro" id="IPR012074">
    <property type="entry name" value="GAF_ANTAR"/>
</dbReference>
<dbReference type="SMART" id="SM00065">
    <property type="entry name" value="GAF"/>
    <property type="match status" value="1"/>
</dbReference>
<dbReference type="InterPro" id="IPR029016">
    <property type="entry name" value="GAF-like_dom_sf"/>
</dbReference>
<keyword evidence="1" id="KW-0808">Transferase</keyword>
<organism evidence="6 7">
    <name type="scientific">Arthrobacter agilis</name>
    <dbReference type="NCBI Taxonomy" id="37921"/>
    <lineage>
        <taxon>Bacteria</taxon>
        <taxon>Bacillati</taxon>
        <taxon>Actinomycetota</taxon>
        <taxon>Actinomycetes</taxon>
        <taxon>Micrococcales</taxon>
        <taxon>Micrococcaceae</taxon>
        <taxon>Arthrobacter</taxon>
    </lineage>
</organism>
<feature type="domain" description="ANTAR" evidence="5">
    <location>
        <begin position="171"/>
        <end position="232"/>
    </location>
</feature>
<dbReference type="InterPro" id="IPR003018">
    <property type="entry name" value="GAF"/>
</dbReference>
<gene>
    <name evidence="6" type="ORF">CVO76_16800</name>
</gene>
<dbReference type="PROSITE" id="PS50921">
    <property type="entry name" value="ANTAR"/>
    <property type="match status" value="1"/>
</dbReference>
<dbReference type="InterPro" id="IPR011006">
    <property type="entry name" value="CheY-like_superfamily"/>
</dbReference>
<dbReference type="SUPFAM" id="SSF55781">
    <property type="entry name" value="GAF domain-like"/>
    <property type="match status" value="1"/>
</dbReference>
<dbReference type="Proteomes" id="UP000239187">
    <property type="component" value="Chromosome"/>
</dbReference>
<dbReference type="GO" id="GO:0003723">
    <property type="term" value="F:RNA binding"/>
    <property type="evidence" value="ECO:0007669"/>
    <property type="project" value="InterPro"/>
</dbReference>
<proteinExistence type="predicted"/>
<dbReference type="Pfam" id="PF03861">
    <property type="entry name" value="ANTAR"/>
    <property type="match status" value="1"/>
</dbReference>
<dbReference type="InterPro" id="IPR005561">
    <property type="entry name" value="ANTAR"/>
</dbReference>
<reference evidence="6 7" key="1">
    <citation type="submission" date="2017-11" db="EMBL/GenBank/DDBJ databases">
        <title>Draft genome of Arthrobacter agilis strain UMCV2, a plant growth-promoting rhizobacterium and biocontrol capacity of phytopathogenic fungi.</title>
        <authorList>
            <person name="Martinez-Camara R."/>
            <person name="Santoyo G."/>
            <person name="Moreno-Hagelsieb G."/>
            <person name="Valencia-Cantero E."/>
        </authorList>
    </citation>
    <scope>NUCLEOTIDE SEQUENCE [LARGE SCALE GENOMIC DNA]</scope>
    <source>
        <strain evidence="6 7">UMCV2</strain>
    </source>
</reference>
<dbReference type="Gene3D" id="1.10.10.10">
    <property type="entry name" value="Winged helix-like DNA-binding domain superfamily/Winged helix DNA-binding domain"/>
    <property type="match status" value="1"/>
</dbReference>
<dbReference type="RefSeq" id="WP_208740219.1">
    <property type="nucleotide sequence ID" value="NZ_CP024915.1"/>
</dbReference>
<keyword evidence="2" id="KW-0418">Kinase</keyword>
<evidence type="ECO:0000256" key="1">
    <source>
        <dbReference type="ARBA" id="ARBA00022679"/>
    </source>
</evidence>
<dbReference type="SUPFAM" id="SSF52172">
    <property type="entry name" value="CheY-like"/>
    <property type="match status" value="1"/>
</dbReference>
<evidence type="ECO:0000256" key="3">
    <source>
        <dbReference type="ARBA" id="ARBA00023015"/>
    </source>
</evidence>
<dbReference type="Gene3D" id="3.30.450.40">
    <property type="match status" value="1"/>
</dbReference>
<evidence type="ECO:0000259" key="5">
    <source>
        <dbReference type="PROSITE" id="PS50921"/>
    </source>
</evidence>
<dbReference type="Pfam" id="PF13185">
    <property type="entry name" value="GAF_2"/>
    <property type="match status" value="1"/>
</dbReference>
<evidence type="ECO:0000313" key="7">
    <source>
        <dbReference type="Proteomes" id="UP000239187"/>
    </source>
</evidence>
<evidence type="ECO:0000313" key="6">
    <source>
        <dbReference type="EMBL" id="AUZ89105.1"/>
    </source>
</evidence>
<keyword evidence="3" id="KW-0805">Transcription regulation</keyword>
<dbReference type="GO" id="GO:0016301">
    <property type="term" value="F:kinase activity"/>
    <property type="evidence" value="ECO:0007669"/>
    <property type="project" value="UniProtKB-KW"/>
</dbReference>
<protein>
    <submittedName>
        <fullName evidence="6">Response regulator receiver protein</fullName>
    </submittedName>
</protein>
<keyword evidence="4" id="KW-0804">Transcription</keyword>
<sequence length="245" mass="26454">MSPTENASPVSPSAVLQDAVLDSEDVRGFLNSLAMTAAEQLSTETAPVLCGVTLLRPRMMATVATSSVEAEKMDELQYEHNDGPCLRAAREEKVYRVEDFRTENRFGGYSTDVAEHGMLSAIGVPIVLDGKANAGLNLYSPRVRGFDDAAVEKARAFARDTSNALRTAVRIADLTDHSRDLETAMQNRTTIDLAAGIIMGQNRCSQDEAMTILKMASNSRNQKLSAVAAAVVESVTQTPVTTHFD</sequence>
<dbReference type="SMART" id="SM01012">
    <property type="entry name" value="ANTAR"/>
    <property type="match status" value="1"/>
</dbReference>
<evidence type="ECO:0000256" key="2">
    <source>
        <dbReference type="ARBA" id="ARBA00022777"/>
    </source>
</evidence>
<dbReference type="InterPro" id="IPR036388">
    <property type="entry name" value="WH-like_DNA-bd_sf"/>
</dbReference>
<dbReference type="EMBL" id="CP024915">
    <property type="protein sequence ID" value="AUZ89105.1"/>
    <property type="molecule type" value="Genomic_DNA"/>
</dbReference>
<dbReference type="PIRSF" id="PIRSF036625">
    <property type="entry name" value="GAF_ANTAR"/>
    <property type="match status" value="1"/>
</dbReference>
<name>A0A2L0UIQ3_9MICC</name>
<evidence type="ECO:0000256" key="4">
    <source>
        <dbReference type="ARBA" id="ARBA00023163"/>
    </source>
</evidence>
<dbReference type="AlphaFoldDB" id="A0A2L0UIQ3"/>
<accession>A0A2L0UIQ3</accession>